<dbReference type="AlphaFoldDB" id="A0A2K3JZQ5"/>
<proteinExistence type="predicted"/>
<reference evidence="1 2" key="1">
    <citation type="journal article" date="2014" name="Am. J. Bot.">
        <title>Genome assembly and annotation for red clover (Trifolium pratense; Fabaceae).</title>
        <authorList>
            <person name="Istvanek J."/>
            <person name="Jaros M."/>
            <person name="Krenek A."/>
            <person name="Repkova J."/>
        </authorList>
    </citation>
    <scope>NUCLEOTIDE SEQUENCE [LARGE SCALE GENOMIC DNA]</scope>
    <source>
        <strain evidence="2">cv. Tatra</strain>
        <tissue evidence="1">Young leaves</tissue>
    </source>
</reference>
<reference evidence="1 2" key="2">
    <citation type="journal article" date="2017" name="Front. Plant Sci.">
        <title>Gene Classification and Mining of Molecular Markers Useful in Red Clover (Trifolium pratense) Breeding.</title>
        <authorList>
            <person name="Istvanek J."/>
            <person name="Dluhosova J."/>
            <person name="Dluhos P."/>
            <person name="Patkova L."/>
            <person name="Nedelnik J."/>
            <person name="Repkova J."/>
        </authorList>
    </citation>
    <scope>NUCLEOTIDE SEQUENCE [LARGE SCALE GENOMIC DNA]</scope>
    <source>
        <strain evidence="2">cv. Tatra</strain>
        <tissue evidence="1">Young leaves</tissue>
    </source>
</reference>
<evidence type="ECO:0000313" key="2">
    <source>
        <dbReference type="Proteomes" id="UP000236291"/>
    </source>
</evidence>
<dbReference type="EMBL" id="ASHM01080889">
    <property type="protein sequence ID" value="PNX59529.1"/>
    <property type="molecule type" value="Genomic_DNA"/>
</dbReference>
<name>A0A2K3JZQ5_TRIPR</name>
<gene>
    <name evidence="1" type="ORF">L195_g051463</name>
</gene>
<protein>
    <submittedName>
        <fullName evidence="1">Uncharacterized protein</fullName>
    </submittedName>
</protein>
<organism evidence="1 2">
    <name type="scientific">Trifolium pratense</name>
    <name type="common">Red clover</name>
    <dbReference type="NCBI Taxonomy" id="57577"/>
    <lineage>
        <taxon>Eukaryota</taxon>
        <taxon>Viridiplantae</taxon>
        <taxon>Streptophyta</taxon>
        <taxon>Embryophyta</taxon>
        <taxon>Tracheophyta</taxon>
        <taxon>Spermatophyta</taxon>
        <taxon>Magnoliopsida</taxon>
        <taxon>eudicotyledons</taxon>
        <taxon>Gunneridae</taxon>
        <taxon>Pentapetalae</taxon>
        <taxon>rosids</taxon>
        <taxon>fabids</taxon>
        <taxon>Fabales</taxon>
        <taxon>Fabaceae</taxon>
        <taxon>Papilionoideae</taxon>
        <taxon>50 kb inversion clade</taxon>
        <taxon>NPAAA clade</taxon>
        <taxon>Hologalegina</taxon>
        <taxon>IRL clade</taxon>
        <taxon>Trifolieae</taxon>
        <taxon>Trifolium</taxon>
    </lineage>
</organism>
<evidence type="ECO:0000313" key="1">
    <source>
        <dbReference type="EMBL" id="PNX59529.1"/>
    </source>
</evidence>
<accession>A0A2K3JZQ5</accession>
<feature type="non-terminal residue" evidence="1">
    <location>
        <position position="17"/>
    </location>
</feature>
<dbReference type="Proteomes" id="UP000236291">
    <property type="component" value="Unassembled WGS sequence"/>
</dbReference>
<sequence>MGSVEEDSSRLEEALIQ</sequence>
<comment type="caution">
    <text evidence="1">The sequence shown here is derived from an EMBL/GenBank/DDBJ whole genome shotgun (WGS) entry which is preliminary data.</text>
</comment>